<keyword evidence="1" id="KW-0472">Membrane</keyword>
<dbReference type="EMBL" id="WLXI01000012">
    <property type="protein sequence ID" value="MTD01037.1"/>
    <property type="molecule type" value="Genomic_DNA"/>
</dbReference>
<evidence type="ECO:0000256" key="1">
    <source>
        <dbReference type="SAM" id="Phobius"/>
    </source>
</evidence>
<protein>
    <submittedName>
        <fullName evidence="2">Uncharacterized protein</fullName>
    </submittedName>
</protein>
<feature type="transmembrane region" description="Helical" evidence="1">
    <location>
        <begin position="159"/>
        <end position="180"/>
    </location>
</feature>
<feature type="transmembrane region" description="Helical" evidence="1">
    <location>
        <begin position="82"/>
        <end position="104"/>
    </location>
</feature>
<accession>A0A6L6G7C4</accession>
<feature type="transmembrane region" description="Helical" evidence="1">
    <location>
        <begin position="40"/>
        <end position="61"/>
    </location>
</feature>
<gene>
    <name evidence="2" type="ORF">GKS16_01890</name>
</gene>
<dbReference type="Proteomes" id="UP000483839">
    <property type="component" value="Unassembled WGS sequence"/>
</dbReference>
<keyword evidence="1" id="KW-1133">Transmembrane helix</keyword>
<dbReference type="AlphaFoldDB" id="A0A6L6G7C4"/>
<sequence>MNYPLHPKLSLFLIITILTSLALGFGLRKNFVYKGLEKKIVRNSSLTVFIVLASFLEFFYAKQIPLFSISLGLNSYGEFQGIPFLHSFIVNTVIFYSSYLYYLYLETKQKKLLIETILLISMLLLMFHKGTTIMCLFIVINLSIAKKRQQVTKYQFEKILLIVIFAIFLIYFNGICLLYTS</sequence>
<organism evidence="2 3">
    <name type="scientific">Streptococcus uberis</name>
    <dbReference type="NCBI Taxonomy" id="1349"/>
    <lineage>
        <taxon>Bacteria</taxon>
        <taxon>Bacillati</taxon>
        <taxon>Bacillota</taxon>
        <taxon>Bacilli</taxon>
        <taxon>Lactobacillales</taxon>
        <taxon>Streptococcaceae</taxon>
        <taxon>Streptococcus</taxon>
    </lineage>
</organism>
<proteinExistence type="predicted"/>
<keyword evidence="1" id="KW-0812">Transmembrane</keyword>
<evidence type="ECO:0000313" key="2">
    <source>
        <dbReference type="EMBL" id="MTD01037.1"/>
    </source>
</evidence>
<reference evidence="2 3" key="1">
    <citation type="submission" date="2019-11" db="EMBL/GenBank/DDBJ databases">
        <title>Streptococcus uberis isolated from clinical mastitis cases on a southeastern Queensland dairy.</title>
        <authorList>
            <person name="Workentine M.L."/>
            <person name="Price R."/>
            <person name="Olchowy T."/>
        </authorList>
    </citation>
    <scope>NUCLEOTIDE SEQUENCE [LARGE SCALE GENOMIC DNA]</scope>
    <source>
        <strain evidence="2 3">OLC4459-A17</strain>
    </source>
</reference>
<name>A0A6L6G7C4_STRUB</name>
<feature type="non-terminal residue" evidence="2">
    <location>
        <position position="181"/>
    </location>
</feature>
<evidence type="ECO:0000313" key="3">
    <source>
        <dbReference type="Proteomes" id="UP000483839"/>
    </source>
</evidence>
<comment type="caution">
    <text evidence="2">The sequence shown here is derived from an EMBL/GenBank/DDBJ whole genome shotgun (WGS) entry which is preliminary data.</text>
</comment>
<feature type="transmembrane region" description="Helical" evidence="1">
    <location>
        <begin position="116"/>
        <end position="139"/>
    </location>
</feature>
<dbReference type="RefSeq" id="WP_154617113.1">
    <property type="nucleotide sequence ID" value="NZ_WLXI01000012.1"/>
</dbReference>